<sequence length="169" mass="18477">VLDLFARLSHEGACVGVAVTITPNLVPNVCLTGEYEVSPRSFFLSHVVPSEACGRGGASEAAKNQKPIAAVEAKSNRQREIPAESPGLGYGGVVEVKTKNHRLWAALSRDEIEEDVFSMMGTGRLSRPRKRTKTLQKYLDVIFPGLCLVRMNADCFRVSTSRAKIFLTI</sequence>
<dbReference type="OrthoDB" id="909814at2759"/>
<dbReference type="AlphaFoldDB" id="A0A9W3D1Z2"/>
<dbReference type="InterPro" id="IPR012438">
    <property type="entry name" value="DUF1639"/>
</dbReference>
<evidence type="ECO:0000313" key="2">
    <source>
        <dbReference type="RefSeq" id="XP_056857792.1"/>
    </source>
</evidence>
<proteinExistence type="predicted"/>
<accession>A0A9W3D1Z2</accession>
<dbReference type="GeneID" id="130507106"/>
<reference evidence="2" key="1">
    <citation type="submission" date="2025-08" db="UniProtKB">
        <authorList>
            <consortium name="RefSeq"/>
        </authorList>
    </citation>
    <scope>IDENTIFICATION</scope>
    <source>
        <tissue evidence="2">Leaf</tissue>
    </source>
</reference>
<dbReference type="PANTHER" id="PTHR33130">
    <property type="entry name" value="PUTATIVE (DUF1639)-RELATED"/>
    <property type="match status" value="1"/>
</dbReference>
<dbReference type="KEGG" id="rsz:130507106"/>
<gene>
    <name evidence="2" type="primary">LOC130507106</name>
</gene>
<dbReference type="Proteomes" id="UP000504610">
    <property type="component" value="Unplaced"/>
</dbReference>
<dbReference type="RefSeq" id="XP_056857792.1">
    <property type="nucleotide sequence ID" value="XM_057001812.1"/>
</dbReference>
<evidence type="ECO:0000313" key="1">
    <source>
        <dbReference type="Proteomes" id="UP000504610"/>
    </source>
</evidence>
<protein>
    <submittedName>
        <fullName evidence="2">Uncharacterized protein LOC130507106</fullName>
    </submittedName>
</protein>
<feature type="non-terminal residue" evidence="2">
    <location>
        <position position="1"/>
    </location>
</feature>
<name>A0A9W3D1Z2_RAPSA</name>
<keyword evidence="1" id="KW-1185">Reference proteome</keyword>
<organism evidence="1 2">
    <name type="scientific">Raphanus sativus</name>
    <name type="common">Radish</name>
    <name type="synonym">Raphanus raphanistrum var. sativus</name>
    <dbReference type="NCBI Taxonomy" id="3726"/>
    <lineage>
        <taxon>Eukaryota</taxon>
        <taxon>Viridiplantae</taxon>
        <taxon>Streptophyta</taxon>
        <taxon>Embryophyta</taxon>
        <taxon>Tracheophyta</taxon>
        <taxon>Spermatophyta</taxon>
        <taxon>Magnoliopsida</taxon>
        <taxon>eudicotyledons</taxon>
        <taxon>Gunneridae</taxon>
        <taxon>Pentapetalae</taxon>
        <taxon>rosids</taxon>
        <taxon>malvids</taxon>
        <taxon>Brassicales</taxon>
        <taxon>Brassicaceae</taxon>
        <taxon>Brassiceae</taxon>
        <taxon>Raphanus</taxon>
    </lineage>
</organism>
<dbReference type="PANTHER" id="PTHR33130:SF40">
    <property type="entry name" value="CHROMOGRANIN (DUF1639)"/>
    <property type="match status" value="1"/>
</dbReference>
<dbReference type="Pfam" id="PF07797">
    <property type="entry name" value="DUF1639"/>
    <property type="match status" value="1"/>
</dbReference>